<protein>
    <submittedName>
        <fullName evidence="2">Uncharacterized protein</fullName>
    </submittedName>
</protein>
<sequence>MKLYIKLLIVLFLFTGNACDKENDLSPEEQLPEATKTGANTAGCLVDGEVLLPKGGSLNSGSMLKAQYILNEGKYIFSLSLTDRTTGEFQRTVQIESKNESLKEGETYTLSELNEISTSAFYLLDAGFVDAFVTTNTIKGEFIFSRLDEESAIISGEFWFDAVNEEGEIVEIREGRFDVRY</sequence>
<evidence type="ECO:0000313" key="2">
    <source>
        <dbReference type="EMBL" id="PKD17151.1"/>
    </source>
</evidence>
<dbReference type="STRING" id="447422.SAMN05660903_01401"/>
<comment type="caution">
    <text evidence="2">The sequence shown here is derived from an EMBL/GenBank/DDBJ whole genome shotgun (WGS) entry which is preliminary data.</text>
</comment>
<gene>
    <name evidence="2" type="ORF">APR41_06875</name>
</gene>
<dbReference type="Proteomes" id="UP000232673">
    <property type="component" value="Unassembled WGS sequence"/>
</dbReference>
<organism evidence="2 3">
    <name type="scientific">Salegentibacter salinarum</name>
    <dbReference type="NCBI Taxonomy" id="447422"/>
    <lineage>
        <taxon>Bacteria</taxon>
        <taxon>Pseudomonadati</taxon>
        <taxon>Bacteroidota</taxon>
        <taxon>Flavobacteriia</taxon>
        <taxon>Flavobacteriales</taxon>
        <taxon>Flavobacteriaceae</taxon>
        <taxon>Salegentibacter</taxon>
    </lineage>
</organism>
<proteinExistence type="predicted"/>
<dbReference type="AlphaFoldDB" id="A0A2N0TQY8"/>
<feature type="signal peptide" evidence="1">
    <location>
        <begin position="1"/>
        <end position="18"/>
    </location>
</feature>
<dbReference type="EMBL" id="LKTS01000044">
    <property type="protein sequence ID" value="PKD17151.1"/>
    <property type="molecule type" value="Genomic_DNA"/>
</dbReference>
<evidence type="ECO:0000313" key="3">
    <source>
        <dbReference type="Proteomes" id="UP000232673"/>
    </source>
</evidence>
<evidence type="ECO:0000256" key="1">
    <source>
        <dbReference type="SAM" id="SignalP"/>
    </source>
</evidence>
<keyword evidence="3" id="KW-1185">Reference proteome</keyword>
<dbReference type="OrthoDB" id="881763at2"/>
<name>A0A2N0TQY8_9FLAO</name>
<feature type="chain" id="PRO_5014709362" evidence="1">
    <location>
        <begin position="19"/>
        <end position="181"/>
    </location>
</feature>
<accession>A0A2N0TQY8</accession>
<keyword evidence="1" id="KW-0732">Signal</keyword>
<reference evidence="2 3" key="1">
    <citation type="submission" date="2015-10" db="EMBL/GenBank/DDBJ databases">
        <title>Draft genome sequence of Salegentibacter salinarum KCTC 12975.</title>
        <authorList>
            <person name="Lin W."/>
            <person name="Zheng Q."/>
        </authorList>
    </citation>
    <scope>NUCLEOTIDE SEQUENCE [LARGE SCALE GENOMIC DNA]</scope>
    <source>
        <strain evidence="2 3">KCTC 12975</strain>
    </source>
</reference>
<dbReference type="RefSeq" id="WP_079712506.1">
    <property type="nucleotide sequence ID" value="NZ_FUZC01000004.1"/>
</dbReference>